<dbReference type="OrthoDB" id="563929at2759"/>
<evidence type="ECO:0000259" key="2">
    <source>
        <dbReference type="Pfam" id="PF00346"/>
    </source>
</evidence>
<sequence>MEFYERVSGARMHAAYFRVGGVSQDLPVGLMRDIYEFARQFSSRLDELEELLSNNRIWKERTVGIGIINAQQAWDWGMSGPLLRASGIDWDLRKTQPYDAYNKMKFSVPVAGHGDCYDRYLVRMQEMRESLRIIYQCLNEMPEGPYKTLDQKVAPPSRGTMKQSMEALIHHFKLYTEGFHVPAGETYKGVEAPKGEFGVYLVSRGGNRPYRCKIRSPGFVHLQALDMMVKKFMLADVVTVIGTLDVVFGEIDR</sequence>
<dbReference type="AlphaFoldDB" id="A0A2V0NKP3"/>
<organism evidence="3 4">
    <name type="scientific">Raphidocelis subcapitata</name>
    <dbReference type="NCBI Taxonomy" id="307507"/>
    <lineage>
        <taxon>Eukaryota</taxon>
        <taxon>Viridiplantae</taxon>
        <taxon>Chlorophyta</taxon>
        <taxon>core chlorophytes</taxon>
        <taxon>Chlorophyceae</taxon>
        <taxon>CS clade</taxon>
        <taxon>Sphaeropleales</taxon>
        <taxon>Selenastraceae</taxon>
        <taxon>Raphidocelis</taxon>
    </lineage>
</organism>
<accession>A0A2V0NKP3</accession>
<evidence type="ECO:0000256" key="1">
    <source>
        <dbReference type="ARBA" id="ARBA00005769"/>
    </source>
</evidence>
<comment type="similarity">
    <text evidence="1">Belongs to the complex I 49 kDa subunit family.</text>
</comment>
<feature type="domain" description="NADH-quinone oxidoreductase subunit D" evidence="2">
    <location>
        <begin position="1"/>
        <end position="253"/>
    </location>
</feature>
<keyword evidence="4" id="KW-1185">Reference proteome</keyword>
<dbReference type="GO" id="GO:0051287">
    <property type="term" value="F:NAD binding"/>
    <property type="evidence" value="ECO:0007669"/>
    <property type="project" value="InterPro"/>
</dbReference>
<dbReference type="FunCoup" id="A0A2V0NKP3">
    <property type="interactions" value="945"/>
</dbReference>
<evidence type="ECO:0000313" key="4">
    <source>
        <dbReference type="Proteomes" id="UP000247498"/>
    </source>
</evidence>
<dbReference type="NCBIfam" id="NF004739">
    <property type="entry name" value="PRK06075.1"/>
    <property type="match status" value="1"/>
</dbReference>
<name>A0A2V0NKP3_9CHLO</name>
<protein>
    <submittedName>
        <fullName evidence="3">NADH dehydrogenase subunit 7, mitochondrial</fullName>
    </submittedName>
</protein>
<dbReference type="GO" id="GO:0048038">
    <property type="term" value="F:quinone binding"/>
    <property type="evidence" value="ECO:0007669"/>
    <property type="project" value="InterPro"/>
</dbReference>
<dbReference type="InterPro" id="IPR001135">
    <property type="entry name" value="NADH_Q_OxRdtase_suD"/>
</dbReference>
<proteinExistence type="inferred from homology"/>
<gene>
    <name evidence="3" type="ORF">Rsub_00610</name>
</gene>
<dbReference type="PANTHER" id="PTHR11993:SF10">
    <property type="entry name" value="NADH DEHYDROGENASE [UBIQUINONE] IRON-SULFUR PROTEIN 2, MITOCHONDRIAL"/>
    <property type="match status" value="1"/>
</dbReference>
<dbReference type="InParanoid" id="A0A2V0NKP3"/>
<dbReference type="InterPro" id="IPR029014">
    <property type="entry name" value="NiFe-Hase_large"/>
</dbReference>
<dbReference type="InterPro" id="IPR022885">
    <property type="entry name" value="NDH1_su_D/H"/>
</dbReference>
<comment type="caution">
    <text evidence="3">The sequence shown here is derived from an EMBL/GenBank/DDBJ whole genome shotgun (WGS) entry which is preliminary data.</text>
</comment>
<dbReference type="SUPFAM" id="SSF56762">
    <property type="entry name" value="HydB/Nqo4-like"/>
    <property type="match status" value="1"/>
</dbReference>
<dbReference type="Proteomes" id="UP000247498">
    <property type="component" value="Unassembled WGS sequence"/>
</dbReference>
<dbReference type="STRING" id="307507.A0A2V0NKP3"/>
<dbReference type="Gene3D" id="1.10.645.10">
    <property type="entry name" value="Cytochrome-c3 Hydrogenase, chain B"/>
    <property type="match status" value="1"/>
</dbReference>
<dbReference type="EMBL" id="BDRX01000002">
    <property type="protein sequence ID" value="GBF87898.1"/>
    <property type="molecule type" value="Genomic_DNA"/>
</dbReference>
<reference evidence="3 4" key="1">
    <citation type="journal article" date="2018" name="Sci. Rep.">
        <title>Raphidocelis subcapitata (=Pseudokirchneriella subcapitata) provides an insight into genome evolution and environmental adaptations in the Sphaeropleales.</title>
        <authorList>
            <person name="Suzuki S."/>
            <person name="Yamaguchi H."/>
            <person name="Nakajima N."/>
            <person name="Kawachi M."/>
        </authorList>
    </citation>
    <scope>NUCLEOTIDE SEQUENCE [LARGE SCALE GENOMIC DNA]</scope>
    <source>
        <strain evidence="3 4">NIES-35</strain>
    </source>
</reference>
<evidence type="ECO:0000313" key="3">
    <source>
        <dbReference type="EMBL" id="GBF87898.1"/>
    </source>
</evidence>
<dbReference type="GO" id="GO:0016651">
    <property type="term" value="F:oxidoreductase activity, acting on NAD(P)H"/>
    <property type="evidence" value="ECO:0007669"/>
    <property type="project" value="InterPro"/>
</dbReference>
<dbReference type="Pfam" id="PF00346">
    <property type="entry name" value="Complex1_49kDa"/>
    <property type="match status" value="1"/>
</dbReference>
<dbReference type="GO" id="GO:0005739">
    <property type="term" value="C:mitochondrion"/>
    <property type="evidence" value="ECO:0007669"/>
    <property type="project" value="GOC"/>
</dbReference>
<dbReference type="PANTHER" id="PTHR11993">
    <property type="entry name" value="NADH-UBIQUINONE OXIDOREDUCTASE 49 KDA SUBUNIT"/>
    <property type="match status" value="1"/>
</dbReference>
<dbReference type="GO" id="GO:0006120">
    <property type="term" value="P:mitochondrial electron transport, NADH to ubiquinone"/>
    <property type="evidence" value="ECO:0007669"/>
    <property type="project" value="TreeGrafter"/>
</dbReference>